<accession>A0A374MLN3</accession>
<dbReference type="AlphaFoldDB" id="A0A374MLN3"/>
<gene>
    <name evidence="1" type="ORF">DXD91_16885</name>
</gene>
<dbReference type="EMBL" id="QSOE01000296">
    <property type="protein sequence ID" value="RGI71700.1"/>
    <property type="molecule type" value="Genomic_DNA"/>
</dbReference>
<evidence type="ECO:0000313" key="2">
    <source>
        <dbReference type="Proteomes" id="UP000262524"/>
    </source>
</evidence>
<evidence type="ECO:0000313" key="1">
    <source>
        <dbReference type="EMBL" id="RGI71700.1"/>
    </source>
</evidence>
<comment type="caution">
    <text evidence="1">The sequence shown here is derived from an EMBL/GenBank/DDBJ whole genome shotgun (WGS) entry which is preliminary data.</text>
</comment>
<dbReference type="Proteomes" id="UP000262524">
    <property type="component" value="Unassembled WGS sequence"/>
</dbReference>
<organism evidence="1 2">
    <name type="scientific">Anaerobutyricum hallii</name>
    <dbReference type="NCBI Taxonomy" id="39488"/>
    <lineage>
        <taxon>Bacteria</taxon>
        <taxon>Bacillati</taxon>
        <taxon>Bacillota</taxon>
        <taxon>Clostridia</taxon>
        <taxon>Lachnospirales</taxon>
        <taxon>Lachnospiraceae</taxon>
        <taxon>Anaerobutyricum</taxon>
    </lineage>
</organism>
<sequence>MPDIFCTFTGKKGQARIYFEYECGNHTQTDFNSKLNRMVKVMRVLNFVTPNIDAAEKICEQVKNWIKNRGAGSLKKTKVRVTTIRQLKGVNVFKDENWRYVFIPEKSCEPTSQL</sequence>
<reference evidence="1 2" key="1">
    <citation type="submission" date="2018-08" db="EMBL/GenBank/DDBJ databases">
        <title>A genome reference for cultivated species of the human gut microbiota.</title>
        <authorList>
            <person name="Zou Y."/>
            <person name="Xue W."/>
            <person name="Luo G."/>
        </authorList>
    </citation>
    <scope>NUCLEOTIDE SEQUENCE [LARGE SCALE GENOMIC DNA]</scope>
    <source>
        <strain evidence="1 2">TM10-1AC</strain>
    </source>
</reference>
<proteinExistence type="predicted"/>
<protein>
    <submittedName>
        <fullName evidence="1">Uncharacterized protein</fullName>
    </submittedName>
</protein>
<name>A0A374MLN3_9FIRM</name>